<dbReference type="PROSITE" id="PS50923">
    <property type="entry name" value="SUSHI"/>
    <property type="match status" value="1"/>
</dbReference>
<dbReference type="Proteomes" id="UP000551758">
    <property type="component" value="Unassembled WGS sequence"/>
</dbReference>
<evidence type="ECO:0000256" key="5">
    <source>
        <dbReference type="SAM" id="SignalP"/>
    </source>
</evidence>
<evidence type="ECO:0000256" key="3">
    <source>
        <dbReference type="ARBA" id="ARBA00023157"/>
    </source>
</evidence>
<evidence type="ECO:0000313" key="7">
    <source>
        <dbReference type="EMBL" id="KAF5914008.1"/>
    </source>
</evidence>
<evidence type="ECO:0000256" key="1">
    <source>
        <dbReference type="ARBA" id="ARBA00022659"/>
    </source>
</evidence>
<proteinExistence type="predicted"/>
<dbReference type="CDD" id="cd00033">
    <property type="entry name" value="CCP"/>
    <property type="match status" value="1"/>
</dbReference>
<sequence>MLLGMSKTLLLIRIILTVWVSCAHGQGRACNFPEIKHGSTYDENRYKQSFPVAMGKYFYYSCDYRQCFFPCVDNCHSASSGQTHQEGGTVQIVSDSGYSLPNNQSSITCVEKVKCHFSDSTEKCGPPPSISNGDITFFLLKEYPTGSTVEYQCQSFYKLWSSKDITCINGQWSEPPKCLDGDLKENFMQKQEILLNLYVIRDIMQRHQDNHFEQHVGKGSWNIPDFLLGNFSIIPVNIILCLLQNPFGLAYHAQKKDGDQHRSVSVKKCLKSDILVGNGFLSEAEYIYPLNKETQHKYKPRYATADGKTSGTVNVCKVDGQFNQFALDIISSLVYYFPIKNAIIFKKERKLITEFYRTSMKTSKTDVISLRYPNFTQSYSQKALSKEV</sequence>
<reference evidence="7 8" key="1">
    <citation type="journal article" date="2020" name="Mol. Biol. Evol.">
        <title>Interspecific Gene Flow and the Evolution of Specialization in Black and White Rhinoceros.</title>
        <authorList>
            <person name="Moodley Y."/>
            <person name="Westbury M.V."/>
            <person name="Russo I.M."/>
            <person name="Gopalakrishnan S."/>
            <person name="Rakotoarivelo A."/>
            <person name="Olsen R.A."/>
            <person name="Prost S."/>
            <person name="Tunstall T."/>
            <person name="Ryder O.A."/>
            <person name="Dalen L."/>
            <person name="Bruford M.W."/>
        </authorList>
    </citation>
    <scope>NUCLEOTIDE SEQUENCE [LARGE SCALE GENOMIC DNA]</scope>
    <source>
        <strain evidence="7">SBR-YM</strain>
        <tissue evidence="7">Skin</tissue>
    </source>
</reference>
<dbReference type="PANTHER" id="PTHR45785">
    <property type="entry name" value="COMPLEMENT FACTOR H-RELATED"/>
    <property type="match status" value="1"/>
</dbReference>
<name>A0A7J7EE50_DICBM</name>
<dbReference type="AlphaFoldDB" id="A0A7J7EE50"/>
<keyword evidence="2 5" id="KW-0732">Signal</keyword>
<feature type="disulfide bond" evidence="4">
    <location>
        <begin position="124"/>
        <end position="167"/>
    </location>
</feature>
<keyword evidence="3 4" id="KW-1015">Disulfide bond</keyword>
<comment type="caution">
    <text evidence="4">Lacks conserved residue(s) required for the propagation of feature annotation.</text>
</comment>
<dbReference type="EMBL" id="JACDTQ010003506">
    <property type="protein sequence ID" value="KAF5914008.1"/>
    <property type="molecule type" value="Genomic_DNA"/>
</dbReference>
<dbReference type="Pfam" id="PF00084">
    <property type="entry name" value="Sushi"/>
    <property type="match status" value="1"/>
</dbReference>
<dbReference type="SMART" id="SM00032">
    <property type="entry name" value="CCP"/>
    <property type="match status" value="1"/>
</dbReference>
<accession>A0A7J7EE50</accession>
<dbReference type="FunFam" id="2.10.70.10:FF:000026">
    <property type="entry name" value="Complement inhibitory factor H"/>
    <property type="match status" value="1"/>
</dbReference>
<dbReference type="SUPFAM" id="SSF57535">
    <property type="entry name" value="Complement control module/SCR domain"/>
    <property type="match status" value="1"/>
</dbReference>
<keyword evidence="1 4" id="KW-0768">Sushi</keyword>
<evidence type="ECO:0000256" key="4">
    <source>
        <dbReference type="PROSITE-ProRule" id="PRU00302"/>
    </source>
</evidence>
<dbReference type="GO" id="GO:0001851">
    <property type="term" value="F:complement component C3b binding"/>
    <property type="evidence" value="ECO:0007669"/>
    <property type="project" value="TreeGrafter"/>
</dbReference>
<gene>
    <name evidence="7" type="ORF">HPG69_010166</name>
</gene>
<evidence type="ECO:0000259" key="6">
    <source>
        <dbReference type="PROSITE" id="PS50923"/>
    </source>
</evidence>
<dbReference type="Gene3D" id="2.10.70.10">
    <property type="entry name" value="Complement Module, domain 1"/>
    <property type="match status" value="2"/>
</dbReference>
<protein>
    <recommendedName>
        <fullName evidence="6">Sushi domain-containing protein</fullName>
    </recommendedName>
</protein>
<evidence type="ECO:0000313" key="8">
    <source>
        <dbReference type="Proteomes" id="UP000551758"/>
    </source>
</evidence>
<organism evidence="7 8">
    <name type="scientific">Diceros bicornis minor</name>
    <name type="common">South-central black rhinoceros</name>
    <dbReference type="NCBI Taxonomy" id="77932"/>
    <lineage>
        <taxon>Eukaryota</taxon>
        <taxon>Metazoa</taxon>
        <taxon>Chordata</taxon>
        <taxon>Craniata</taxon>
        <taxon>Vertebrata</taxon>
        <taxon>Euteleostomi</taxon>
        <taxon>Mammalia</taxon>
        <taxon>Eutheria</taxon>
        <taxon>Laurasiatheria</taxon>
        <taxon>Perissodactyla</taxon>
        <taxon>Rhinocerotidae</taxon>
        <taxon>Diceros</taxon>
    </lineage>
</organism>
<dbReference type="InterPro" id="IPR035976">
    <property type="entry name" value="Sushi/SCR/CCP_sf"/>
</dbReference>
<feature type="domain" description="Sushi" evidence="6">
    <location>
        <begin position="122"/>
        <end position="180"/>
    </location>
</feature>
<keyword evidence="8" id="KW-1185">Reference proteome</keyword>
<dbReference type="InterPro" id="IPR051503">
    <property type="entry name" value="ComplSys_Reg/VirEntry_Med"/>
</dbReference>
<feature type="signal peptide" evidence="5">
    <location>
        <begin position="1"/>
        <end position="25"/>
    </location>
</feature>
<evidence type="ECO:0000256" key="2">
    <source>
        <dbReference type="ARBA" id="ARBA00022729"/>
    </source>
</evidence>
<comment type="caution">
    <text evidence="7">The sequence shown here is derived from an EMBL/GenBank/DDBJ whole genome shotgun (WGS) entry which is preliminary data.</text>
</comment>
<dbReference type="GO" id="GO:0006956">
    <property type="term" value="P:complement activation"/>
    <property type="evidence" value="ECO:0007669"/>
    <property type="project" value="TreeGrafter"/>
</dbReference>
<dbReference type="InterPro" id="IPR000436">
    <property type="entry name" value="Sushi_SCR_CCP_dom"/>
</dbReference>
<dbReference type="GO" id="GO:0005615">
    <property type="term" value="C:extracellular space"/>
    <property type="evidence" value="ECO:0007669"/>
    <property type="project" value="TreeGrafter"/>
</dbReference>
<feature type="chain" id="PRO_5029863606" description="Sushi domain-containing protein" evidence="5">
    <location>
        <begin position="26"/>
        <end position="388"/>
    </location>
</feature>
<dbReference type="PANTHER" id="PTHR45785:SF7">
    <property type="entry name" value="COMPLEMENT FACTOR H"/>
    <property type="match status" value="1"/>
</dbReference>